<dbReference type="Pfam" id="PF13545">
    <property type="entry name" value="HTH_Crp_2"/>
    <property type="match status" value="1"/>
</dbReference>
<feature type="domain" description="HTH crp-type" evidence="5">
    <location>
        <begin position="154"/>
        <end position="222"/>
    </location>
</feature>
<dbReference type="GO" id="GO:0003677">
    <property type="term" value="F:DNA binding"/>
    <property type="evidence" value="ECO:0007669"/>
    <property type="project" value="UniProtKB-KW"/>
</dbReference>
<organism evidence="6 7">
    <name type="scientific">Ruminiclostridium cellulolyticum (strain ATCC 35319 / DSM 5812 / JCM 6584 / H10)</name>
    <name type="common">Clostridium cellulolyticum</name>
    <dbReference type="NCBI Taxonomy" id="394503"/>
    <lineage>
        <taxon>Bacteria</taxon>
        <taxon>Bacillati</taxon>
        <taxon>Bacillota</taxon>
        <taxon>Clostridia</taxon>
        <taxon>Eubacteriales</taxon>
        <taxon>Oscillospiraceae</taxon>
        <taxon>Ruminiclostridium</taxon>
    </lineage>
</organism>
<dbReference type="CDD" id="cd00038">
    <property type="entry name" value="CAP_ED"/>
    <property type="match status" value="1"/>
</dbReference>
<dbReference type="OrthoDB" id="3176638at2"/>
<evidence type="ECO:0000259" key="4">
    <source>
        <dbReference type="PROSITE" id="PS50042"/>
    </source>
</evidence>
<evidence type="ECO:0000256" key="2">
    <source>
        <dbReference type="ARBA" id="ARBA00023125"/>
    </source>
</evidence>
<keyword evidence="7" id="KW-1185">Reference proteome</keyword>
<evidence type="ECO:0000256" key="1">
    <source>
        <dbReference type="ARBA" id="ARBA00023015"/>
    </source>
</evidence>
<gene>
    <name evidence="6" type="ordered locus">Ccel_1423</name>
</gene>
<dbReference type="HOGENOM" id="CLU_075053_4_1_9"/>
<dbReference type="Pfam" id="PF00027">
    <property type="entry name" value="cNMP_binding"/>
    <property type="match status" value="1"/>
</dbReference>
<dbReference type="SMART" id="SM00100">
    <property type="entry name" value="cNMP"/>
    <property type="match status" value="1"/>
</dbReference>
<keyword evidence="3" id="KW-0804">Transcription</keyword>
<dbReference type="Gene3D" id="2.60.120.10">
    <property type="entry name" value="Jelly Rolls"/>
    <property type="match status" value="1"/>
</dbReference>
<dbReference type="InterPro" id="IPR018490">
    <property type="entry name" value="cNMP-bd_dom_sf"/>
</dbReference>
<dbReference type="InterPro" id="IPR000595">
    <property type="entry name" value="cNMP-bd_dom"/>
</dbReference>
<dbReference type="EMBL" id="CP001348">
    <property type="protein sequence ID" value="ACL75777.1"/>
    <property type="molecule type" value="Genomic_DNA"/>
</dbReference>
<dbReference type="GO" id="GO:0006355">
    <property type="term" value="P:regulation of DNA-templated transcription"/>
    <property type="evidence" value="ECO:0007669"/>
    <property type="project" value="InterPro"/>
</dbReference>
<dbReference type="InterPro" id="IPR036390">
    <property type="entry name" value="WH_DNA-bd_sf"/>
</dbReference>
<evidence type="ECO:0000313" key="7">
    <source>
        <dbReference type="Proteomes" id="UP000001349"/>
    </source>
</evidence>
<dbReference type="SUPFAM" id="SSF46785">
    <property type="entry name" value="Winged helix' DNA-binding domain"/>
    <property type="match status" value="1"/>
</dbReference>
<name>B8I1H9_RUMCH</name>
<dbReference type="RefSeq" id="WP_015924922.1">
    <property type="nucleotide sequence ID" value="NC_011898.1"/>
</dbReference>
<keyword evidence="1" id="KW-0805">Transcription regulation</keyword>
<dbReference type="PROSITE" id="PS50042">
    <property type="entry name" value="CNMP_BINDING_3"/>
    <property type="match status" value="1"/>
</dbReference>
<dbReference type="PROSITE" id="PS51063">
    <property type="entry name" value="HTH_CRP_2"/>
    <property type="match status" value="1"/>
</dbReference>
<dbReference type="KEGG" id="cce:Ccel_1423"/>
<protein>
    <submittedName>
        <fullName evidence="6">Cyclic nucleotide-binding protein</fullName>
    </submittedName>
</protein>
<proteinExistence type="predicted"/>
<keyword evidence="2" id="KW-0238">DNA-binding</keyword>
<feature type="domain" description="Cyclic nucleotide-binding" evidence="4">
    <location>
        <begin position="13"/>
        <end position="85"/>
    </location>
</feature>
<dbReference type="InterPro" id="IPR012318">
    <property type="entry name" value="HTH_CRP"/>
</dbReference>
<sequence>MNNKIEILKQAAIFQNVSEKNMLYMLDCLKAYEQIYTKNDILLLTGDKVSSVGIILSGSAQIVKEDIMGNRNIVSEIGTSDMFGEAFACANVAKSPVTVITTTGCAVMYIQFNKIVTTCSSSCSFHTKLIENMLSLIAQKNIFLNSKIDILSQRSTREKLMAYLSMQIQRTGKNRFKISFSRDELADFLCVNRSALSRELSKMKQENILDYDRNEFVVYPAE</sequence>
<accession>B8I1H9</accession>
<dbReference type="eggNOG" id="COG0664">
    <property type="taxonomic scope" value="Bacteria"/>
</dbReference>
<evidence type="ECO:0000256" key="3">
    <source>
        <dbReference type="ARBA" id="ARBA00023163"/>
    </source>
</evidence>
<dbReference type="SUPFAM" id="SSF51206">
    <property type="entry name" value="cAMP-binding domain-like"/>
    <property type="match status" value="1"/>
</dbReference>
<evidence type="ECO:0000259" key="5">
    <source>
        <dbReference type="PROSITE" id="PS51063"/>
    </source>
</evidence>
<dbReference type="AlphaFoldDB" id="B8I1H9"/>
<reference evidence="6 7" key="1">
    <citation type="submission" date="2009-01" db="EMBL/GenBank/DDBJ databases">
        <title>Complete sequence of Clostridium cellulolyticum H10.</title>
        <authorList>
            <consortium name="US DOE Joint Genome Institute"/>
            <person name="Lucas S."/>
            <person name="Copeland A."/>
            <person name="Lapidus A."/>
            <person name="Glavina del Rio T."/>
            <person name="Dalin E."/>
            <person name="Tice H."/>
            <person name="Bruce D."/>
            <person name="Goodwin L."/>
            <person name="Pitluck S."/>
            <person name="Chertkov O."/>
            <person name="Saunders E."/>
            <person name="Brettin T."/>
            <person name="Detter J.C."/>
            <person name="Han C."/>
            <person name="Larimer F."/>
            <person name="Land M."/>
            <person name="Hauser L."/>
            <person name="Kyrpides N."/>
            <person name="Ivanova N."/>
            <person name="Zhou J."/>
            <person name="Richardson P."/>
        </authorList>
    </citation>
    <scope>NUCLEOTIDE SEQUENCE [LARGE SCALE GENOMIC DNA]</scope>
    <source>
        <strain evidence="7">ATCC 35319 / DSM 5812 / JCM 6584 / H10</strain>
    </source>
</reference>
<dbReference type="InterPro" id="IPR014710">
    <property type="entry name" value="RmlC-like_jellyroll"/>
</dbReference>
<dbReference type="Proteomes" id="UP000001349">
    <property type="component" value="Chromosome"/>
</dbReference>
<evidence type="ECO:0000313" key="6">
    <source>
        <dbReference type="EMBL" id="ACL75777.1"/>
    </source>
</evidence>
<dbReference type="STRING" id="394503.Ccel_1423"/>